<accession>A0ABP7FZH0</accession>
<feature type="compositionally biased region" description="Low complexity" evidence="1">
    <location>
        <begin position="158"/>
        <end position="169"/>
    </location>
</feature>
<evidence type="ECO:0000256" key="1">
    <source>
        <dbReference type="SAM" id="MobiDB-lite"/>
    </source>
</evidence>
<dbReference type="Proteomes" id="UP001500908">
    <property type="component" value="Unassembled WGS sequence"/>
</dbReference>
<evidence type="ECO:0000313" key="2">
    <source>
        <dbReference type="EMBL" id="GAA3752359.1"/>
    </source>
</evidence>
<proteinExistence type="predicted"/>
<organism evidence="2 3">
    <name type="scientific">Salinactinospora qingdaonensis</name>
    <dbReference type="NCBI Taxonomy" id="702744"/>
    <lineage>
        <taxon>Bacteria</taxon>
        <taxon>Bacillati</taxon>
        <taxon>Actinomycetota</taxon>
        <taxon>Actinomycetes</taxon>
        <taxon>Streptosporangiales</taxon>
        <taxon>Nocardiopsidaceae</taxon>
        <taxon>Salinactinospora</taxon>
    </lineage>
</organism>
<evidence type="ECO:0000313" key="3">
    <source>
        <dbReference type="Proteomes" id="UP001500908"/>
    </source>
</evidence>
<gene>
    <name evidence="2" type="ORF">GCM10022402_34120</name>
</gene>
<feature type="region of interest" description="Disordered" evidence="1">
    <location>
        <begin position="55"/>
        <end position="79"/>
    </location>
</feature>
<keyword evidence="3" id="KW-1185">Reference proteome</keyword>
<dbReference type="EMBL" id="BAABDD010000017">
    <property type="protein sequence ID" value="GAA3752359.1"/>
    <property type="molecule type" value="Genomic_DNA"/>
</dbReference>
<protein>
    <submittedName>
        <fullName evidence="2">Uncharacterized protein</fullName>
    </submittedName>
</protein>
<name>A0ABP7FZH0_9ACTN</name>
<feature type="region of interest" description="Disordered" evidence="1">
    <location>
        <begin position="158"/>
        <end position="188"/>
    </location>
</feature>
<sequence length="201" mass="21262">MTCLLRYPIARGTLVVIRRLFDYRELLKGGVRCAVDTKTALTQVRHHPGRALTSDLVGAGEGSTPNSNDRFVPPATAAPSPRHRVFAHLAEAIRARGGRALLALEGSAYPVLYVQRHRSVTAVVAVSCADGWWLIWGRASAVAACDVAAAADALTATAAPPAAPAPSSSTGISTVGRRPVRRVPSRSANLVTRERERLGVA</sequence>
<comment type="caution">
    <text evidence="2">The sequence shown here is derived from an EMBL/GenBank/DDBJ whole genome shotgun (WGS) entry which is preliminary data.</text>
</comment>
<reference evidence="3" key="1">
    <citation type="journal article" date="2019" name="Int. J. Syst. Evol. Microbiol.">
        <title>The Global Catalogue of Microorganisms (GCM) 10K type strain sequencing project: providing services to taxonomists for standard genome sequencing and annotation.</title>
        <authorList>
            <consortium name="The Broad Institute Genomics Platform"/>
            <consortium name="The Broad Institute Genome Sequencing Center for Infectious Disease"/>
            <person name="Wu L."/>
            <person name="Ma J."/>
        </authorList>
    </citation>
    <scope>NUCLEOTIDE SEQUENCE [LARGE SCALE GENOMIC DNA]</scope>
    <source>
        <strain evidence="3">JCM 17137</strain>
    </source>
</reference>